<evidence type="ECO:0000313" key="1">
    <source>
        <dbReference type="EMBL" id="SDC86812.1"/>
    </source>
</evidence>
<gene>
    <name evidence="1" type="ORF">SAMN05216576_107232</name>
</gene>
<dbReference type="RefSeq" id="WP_050412949.1">
    <property type="nucleotide sequence ID" value="NZ_FMZQ01000007.1"/>
</dbReference>
<dbReference type="Proteomes" id="UP000199467">
    <property type="component" value="Unassembled WGS sequence"/>
</dbReference>
<dbReference type="AlphaFoldDB" id="A0A1G6Q2Y5"/>
<dbReference type="EMBL" id="FMZQ01000007">
    <property type="protein sequence ID" value="SDC86812.1"/>
    <property type="molecule type" value="Genomic_DNA"/>
</dbReference>
<name>A0A1G6Q2Y5_9GAMM</name>
<reference evidence="2" key="1">
    <citation type="submission" date="2016-10" db="EMBL/GenBank/DDBJ databases">
        <authorList>
            <person name="Varghese N."/>
            <person name="Submissions S."/>
        </authorList>
    </citation>
    <scope>NUCLEOTIDE SEQUENCE [LARGE SCALE GENOMIC DNA]</scope>
    <source>
        <strain evidence="2">DSM 26382</strain>
    </source>
</reference>
<accession>A0A1G6Q2Y5</accession>
<protein>
    <submittedName>
        <fullName evidence="1">Uncharacterized protein</fullName>
    </submittedName>
</protein>
<proteinExistence type="predicted"/>
<evidence type="ECO:0000313" key="2">
    <source>
        <dbReference type="Proteomes" id="UP000199467"/>
    </source>
</evidence>
<sequence>MGNNEPSATGILAERLQSEATFWYAMMADAASVLFWVAVLATIAVGFLWLSNIIEHLNLKKGWRHAVAFAGLFLLARGLSAGGAYLRVLSPTYEPGEAAFGAAWMLLSLVLLVGPFALIFASRNFKNT</sequence>
<keyword evidence="2" id="KW-1185">Reference proteome</keyword>
<organism evidence="1 2">
    <name type="scientific">Ectopseudomonas chengduensis</name>
    <dbReference type="NCBI Taxonomy" id="489632"/>
    <lineage>
        <taxon>Bacteria</taxon>
        <taxon>Pseudomonadati</taxon>
        <taxon>Pseudomonadota</taxon>
        <taxon>Gammaproteobacteria</taxon>
        <taxon>Pseudomonadales</taxon>
        <taxon>Pseudomonadaceae</taxon>
        <taxon>Ectopseudomonas</taxon>
    </lineage>
</organism>